<keyword evidence="5" id="KW-1185">Reference proteome</keyword>
<feature type="signal peptide" evidence="2">
    <location>
        <begin position="1"/>
        <end position="17"/>
    </location>
</feature>
<accession>A0A4E9FQ22</accession>
<sequence>MRLNGALISAQLWLIIATQNTNEYDEKVLAMIPEINFLSVRQKTLPTSFSSNNLTQHPHQQHDERRLLKDRNRRFQHYQQRKGETSMNKLSDDMESTVAEPLIRFPVVTFIQTYASNDTRLIPPVNSSTLQNIAFPVLPNSEEQRNKKRRLSNNTGGREDDKDDKKKDEEDNYLNDNAIDVEVEILRKMERTTVKVRNYPPVTEATQFPVTADIVSVDPRHVAGLSMLAPSIPLPSTPGHPRSHDLDFGTRTTVSYATFSSPLSSGITQEQHYIQKLIQRPNVTKLSAIPSFISASAPIALPIPPSKAETSPSLFNIQSQNSGISALISNGHFRNSGNTNARNIDNSLRQRHLPGKIQVQMQVHPREQEPLDDILGCTWDIVTNSCKDLFSLKLCSHCHDFGNIFLHNCKCLLKYITTFQA</sequence>
<evidence type="ECO:0000313" key="3">
    <source>
        <dbReference type="EMBL" id="CRZ24408.1"/>
    </source>
</evidence>
<dbReference type="OMA" id="NIFLHNC"/>
<dbReference type="KEGG" id="bmy:BM_BM5809"/>
<gene>
    <name evidence="3" type="ORF">Bm5809</name>
    <name evidence="4" type="ORF">BM_BM5809</name>
    <name evidence="3" type="ORF">BM_Bm5809</name>
</gene>
<reference evidence="4" key="3">
    <citation type="submission" date="2019-04" db="EMBL/GenBank/DDBJ databases">
        <authorList>
            <person name="Howe K."/>
            <person name="Paulini M."/>
            <person name="Williams G."/>
        </authorList>
    </citation>
    <scope>NUCLEOTIDE SEQUENCE [LARGE SCALE GENOMIC DNA]</scope>
    <source>
        <strain evidence="4">FR3</strain>
    </source>
</reference>
<accession>A0A0H5S7Q2</accession>
<dbReference type="AlphaFoldDB" id="A0A0H5S7Q2"/>
<dbReference type="Proteomes" id="UP000006672">
    <property type="component" value="Unassembled WGS sequence"/>
</dbReference>
<reference evidence="3" key="2">
    <citation type="submission" date="2012-12" db="EMBL/GenBank/DDBJ databases">
        <authorList>
            <person name="Gao Y.W."/>
            <person name="Fan S.T."/>
            <person name="Sun H.T."/>
            <person name="Wang Z."/>
            <person name="Gao X.L."/>
            <person name="Li Y.G."/>
            <person name="Wang T.C."/>
            <person name="Zhang K."/>
            <person name="Xu W.W."/>
            <person name="Yu Z.J."/>
            <person name="Xia X.Z."/>
        </authorList>
    </citation>
    <scope>NUCLEOTIDE SEQUENCE</scope>
    <source>
        <strain evidence="3">FR3</strain>
    </source>
</reference>
<reference evidence="6" key="4">
    <citation type="submission" date="2022-10" db="UniProtKB">
        <authorList>
            <consortium name="WormBaseParasite"/>
        </authorList>
    </citation>
    <scope>IDENTIFICATION</scope>
</reference>
<proteinExistence type="predicted"/>
<dbReference type="FunCoup" id="A0A0H5S7Q2">
    <property type="interactions" value="1"/>
</dbReference>
<feature type="compositionally biased region" description="Basic and acidic residues" evidence="1">
    <location>
        <begin position="157"/>
        <end position="169"/>
    </location>
</feature>
<feature type="chain" id="PRO_5023804674" evidence="2">
    <location>
        <begin position="18"/>
        <end position="421"/>
    </location>
</feature>
<dbReference type="OrthoDB" id="5876340at2759"/>
<name>A0A0H5S7Q2_BRUMA</name>
<reference evidence="3 5" key="1">
    <citation type="journal article" date="2007" name="Science">
        <title>Draft genome of the filarial nematode parasite Brugia malayi.</title>
        <authorList>
            <person name="Ghedin E."/>
            <person name="Wang S."/>
            <person name="Spiro D."/>
            <person name="Caler E."/>
            <person name="Zhao Q."/>
            <person name="Crabtree J."/>
            <person name="Allen J.E."/>
            <person name="Delcher A.L."/>
            <person name="Guiliano D.B."/>
            <person name="Miranda-Saavedra D."/>
            <person name="Angiuoli S.V."/>
            <person name="Creasy T."/>
            <person name="Amedeo P."/>
            <person name="Haas B."/>
            <person name="El-Sayed N.M."/>
            <person name="Wortman J.R."/>
            <person name="Feldblyum T."/>
            <person name="Tallon L."/>
            <person name="Schatz M."/>
            <person name="Shumway M."/>
            <person name="Koo H."/>
            <person name="Salzberg S.L."/>
            <person name="Schobel S."/>
            <person name="Pertea M."/>
            <person name="Pop M."/>
            <person name="White O."/>
            <person name="Barton G.J."/>
            <person name="Carlow C.K."/>
            <person name="Crawford M.J."/>
            <person name="Daub J."/>
            <person name="Dimmic M.W."/>
            <person name="Estes C.F."/>
            <person name="Foster J.M."/>
            <person name="Ganatra M."/>
            <person name="Gregory W.F."/>
            <person name="Johnson N.M."/>
            <person name="Jin J."/>
            <person name="Komuniecki R."/>
            <person name="Korf I."/>
            <person name="Kumar S."/>
            <person name="Laney S."/>
            <person name="Li B.W."/>
            <person name="Li W."/>
            <person name="Lindblom T.H."/>
            <person name="Lustigman S."/>
            <person name="Ma D."/>
            <person name="Maina C.V."/>
            <person name="Martin D.M."/>
            <person name="McCarter J.P."/>
            <person name="McReynolds L."/>
            <person name="Mitreva M."/>
            <person name="Nutman T.B."/>
            <person name="Parkinson J."/>
            <person name="Peregrin-Alvarez J.M."/>
            <person name="Poole C."/>
            <person name="Ren Q."/>
            <person name="Saunders L."/>
            <person name="Sluder A.E."/>
            <person name="Smith K."/>
            <person name="Stanke M."/>
            <person name="Unnasch T.R."/>
            <person name="Ware J."/>
            <person name="Wei A.D."/>
            <person name="Weil G."/>
            <person name="Williams D.J."/>
            <person name="Zhang Y."/>
            <person name="Williams S.A."/>
            <person name="Fraser-Liggett C."/>
            <person name="Slatko B."/>
            <person name="Blaxter M.L."/>
            <person name="Scott A.L."/>
        </authorList>
    </citation>
    <scope>NUCLEOTIDE SEQUENCE</scope>
    <source>
        <strain evidence="3 5">FR3</strain>
    </source>
</reference>
<dbReference type="WBParaSite" id="Bm5809a.1">
    <property type="protein sequence ID" value="Bm5809a.1"/>
    <property type="gene ID" value="WBGene00226070"/>
</dbReference>
<dbReference type="GeneID" id="6106028"/>
<evidence type="ECO:0000313" key="4">
    <source>
        <dbReference type="EMBL" id="VIO98581.1"/>
    </source>
</evidence>
<dbReference type="RefSeq" id="XP_001902603.2">
    <property type="nucleotide sequence ID" value="XM_001902568.2"/>
</dbReference>
<protein>
    <submittedName>
        <fullName evidence="3 6">Bm5809</fullName>
    </submittedName>
</protein>
<evidence type="ECO:0000313" key="5">
    <source>
        <dbReference type="Proteomes" id="UP000006672"/>
    </source>
</evidence>
<feature type="region of interest" description="Disordered" evidence="1">
    <location>
        <begin position="136"/>
        <end position="171"/>
    </location>
</feature>
<keyword evidence="2" id="KW-0732">Signal</keyword>
<evidence type="ECO:0000256" key="2">
    <source>
        <dbReference type="SAM" id="SignalP"/>
    </source>
</evidence>
<evidence type="ECO:0000313" key="6">
    <source>
        <dbReference type="WBParaSite" id="Bm5809a.1"/>
    </source>
</evidence>
<dbReference type="CTD" id="6106028"/>
<evidence type="ECO:0000256" key="1">
    <source>
        <dbReference type="SAM" id="MobiDB-lite"/>
    </source>
</evidence>
<organism evidence="3">
    <name type="scientific">Brugia malayi</name>
    <name type="common">Filarial nematode worm</name>
    <dbReference type="NCBI Taxonomy" id="6279"/>
    <lineage>
        <taxon>Eukaryota</taxon>
        <taxon>Metazoa</taxon>
        <taxon>Ecdysozoa</taxon>
        <taxon>Nematoda</taxon>
        <taxon>Chromadorea</taxon>
        <taxon>Rhabditida</taxon>
        <taxon>Spirurina</taxon>
        <taxon>Spiruromorpha</taxon>
        <taxon>Filarioidea</taxon>
        <taxon>Onchocercidae</taxon>
        <taxon>Brugia</taxon>
    </lineage>
</organism>
<dbReference type="EMBL" id="LN856957">
    <property type="protein sequence ID" value="CRZ24408.1"/>
    <property type="molecule type" value="Genomic_DNA"/>
</dbReference>
<dbReference type="EMBL" id="CAAKNF010000195">
    <property type="protein sequence ID" value="VIO98581.1"/>
    <property type="molecule type" value="Genomic_DNA"/>
</dbReference>